<dbReference type="InterPro" id="IPR006680">
    <property type="entry name" value="Amidohydro-rel"/>
</dbReference>
<proteinExistence type="predicted"/>
<dbReference type="RefSeq" id="WP_141990260.1">
    <property type="nucleotide sequence ID" value="NZ_VFRA01000001.1"/>
</dbReference>
<dbReference type="OrthoDB" id="8673173at2"/>
<keyword evidence="1" id="KW-0456">Lyase</keyword>
<dbReference type="InterPro" id="IPR032466">
    <property type="entry name" value="Metal_Hydrolase"/>
</dbReference>
<dbReference type="GO" id="GO:0016787">
    <property type="term" value="F:hydrolase activity"/>
    <property type="evidence" value="ECO:0007669"/>
    <property type="project" value="InterPro"/>
</dbReference>
<accession>A0A8H2PUL8</accession>
<evidence type="ECO:0000259" key="2">
    <source>
        <dbReference type="Pfam" id="PF04909"/>
    </source>
</evidence>
<dbReference type="PANTHER" id="PTHR21240">
    <property type="entry name" value="2-AMINO-3-CARBOXYLMUCONATE-6-SEMIALDEHYDE DECARBOXYLASE"/>
    <property type="match status" value="1"/>
</dbReference>
<dbReference type="SUPFAM" id="SSF51556">
    <property type="entry name" value="Metallo-dependent hydrolases"/>
    <property type="match status" value="1"/>
</dbReference>
<evidence type="ECO:0000313" key="3">
    <source>
        <dbReference type="EMBL" id="TQO19822.1"/>
    </source>
</evidence>
<reference evidence="3 4" key="1">
    <citation type="submission" date="2019-06" db="EMBL/GenBank/DDBJ databases">
        <title>Sequencing the genomes of 1000 actinobacteria strains.</title>
        <authorList>
            <person name="Klenk H.-P."/>
        </authorList>
    </citation>
    <scope>NUCLEOTIDE SEQUENCE [LARGE SCALE GENOMIC DNA]</scope>
    <source>
        <strain evidence="3 4">DSM 21947</strain>
    </source>
</reference>
<dbReference type="Gene3D" id="3.20.20.140">
    <property type="entry name" value="Metal-dependent hydrolases"/>
    <property type="match status" value="1"/>
</dbReference>
<keyword evidence="4" id="KW-1185">Reference proteome</keyword>
<organism evidence="3 4">
    <name type="scientific">Rhodoglobus vestalii</name>
    <dbReference type="NCBI Taxonomy" id="193384"/>
    <lineage>
        <taxon>Bacteria</taxon>
        <taxon>Bacillati</taxon>
        <taxon>Actinomycetota</taxon>
        <taxon>Actinomycetes</taxon>
        <taxon>Micrococcales</taxon>
        <taxon>Microbacteriaceae</taxon>
        <taxon>Rhodoglobus</taxon>
    </lineage>
</organism>
<dbReference type="InterPro" id="IPR032465">
    <property type="entry name" value="ACMSD"/>
</dbReference>
<dbReference type="Pfam" id="PF04909">
    <property type="entry name" value="Amidohydro_2"/>
    <property type="match status" value="1"/>
</dbReference>
<dbReference type="GO" id="GO:0016831">
    <property type="term" value="F:carboxy-lyase activity"/>
    <property type="evidence" value="ECO:0007669"/>
    <property type="project" value="InterPro"/>
</dbReference>
<dbReference type="AlphaFoldDB" id="A0A8H2PUL8"/>
<feature type="domain" description="Amidohydrolase-related" evidence="2">
    <location>
        <begin position="41"/>
        <end position="287"/>
    </location>
</feature>
<dbReference type="PANTHER" id="PTHR21240:SF19">
    <property type="entry name" value="CATALYTIC_ HYDROLASE"/>
    <property type="match status" value="1"/>
</dbReference>
<evidence type="ECO:0000313" key="4">
    <source>
        <dbReference type="Proteomes" id="UP000316560"/>
    </source>
</evidence>
<evidence type="ECO:0000256" key="1">
    <source>
        <dbReference type="ARBA" id="ARBA00023239"/>
    </source>
</evidence>
<dbReference type="Proteomes" id="UP000316560">
    <property type="component" value="Unassembled WGS sequence"/>
</dbReference>
<comment type="caution">
    <text evidence="3">The sequence shown here is derived from an EMBL/GenBank/DDBJ whole genome shotgun (WGS) entry which is preliminary data.</text>
</comment>
<sequence>MRIDFRVQPPYKSYLDTHLFNGRPKDPDPVTLNGLMGNIPYYRSFEERSMDAFLDEMDEARIDIAVVTGHTAPAPYFGVDNDDIAEIVDKWPDRFIGFGAIDTNSSDPAELVRQVEKIADRGFRGIGIMFGWADTPIYDDDQRLYPMYEKCAELGMIVTTTSSIFVGPDLSYSDPIHIQRVARDFPDLPIVVSHGSWPWATELCGVAFQNSNVYLMPDIYLNVPGIPGASEYVIAANNFASYRTLHASAYPVRPLQDSIDGLMQSGLHPGEITDRVLGGNAARLLGLDASAARF</sequence>
<protein>
    <recommendedName>
        <fullName evidence="2">Amidohydrolase-related domain-containing protein</fullName>
    </recommendedName>
</protein>
<name>A0A8H2PUL8_9MICO</name>
<dbReference type="EMBL" id="VFRA01000001">
    <property type="protein sequence ID" value="TQO19822.1"/>
    <property type="molecule type" value="Genomic_DNA"/>
</dbReference>
<gene>
    <name evidence="3" type="ORF">FB472_1405</name>
</gene>